<feature type="region of interest" description="Disordered" evidence="1">
    <location>
        <begin position="1"/>
        <end position="43"/>
    </location>
</feature>
<evidence type="ECO:0000256" key="1">
    <source>
        <dbReference type="SAM" id="MobiDB-lite"/>
    </source>
</evidence>
<protein>
    <submittedName>
        <fullName evidence="2">Uncharacterized protein</fullName>
    </submittedName>
</protein>
<dbReference type="AlphaFoldDB" id="H6BSX3"/>
<keyword evidence="3" id="KW-1185">Reference proteome</keyword>
<dbReference type="GeneID" id="20306254"/>
<dbReference type="Proteomes" id="UP000007304">
    <property type="component" value="Unassembled WGS sequence"/>
</dbReference>
<accession>H6BSX3</accession>
<dbReference type="InParanoid" id="H6BSX3"/>
<proteinExistence type="predicted"/>
<organism evidence="2 3">
    <name type="scientific">Exophiala dermatitidis (strain ATCC 34100 / CBS 525.76 / NIH/UT8656)</name>
    <name type="common">Black yeast</name>
    <name type="synonym">Wangiella dermatitidis</name>
    <dbReference type="NCBI Taxonomy" id="858893"/>
    <lineage>
        <taxon>Eukaryota</taxon>
        <taxon>Fungi</taxon>
        <taxon>Dikarya</taxon>
        <taxon>Ascomycota</taxon>
        <taxon>Pezizomycotina</taxon>
        <taxon>Eurotiomycetes</taxon>
        <taxon>Chaetothyriomycetidae</taxon>
        <taxon>Chaetothyriales</taxon>
        <taxon>Herpotrichiellaceae</taxon>
        <taxon>Exophiala</taxon>
    </lineage>
</organism>
<dbReference type="HOGENOM" id="CLU_2661152_0_0_1"/>
<dbReference type="eggNOG" id="ENOG502RPWJ">
    <property type="taxonomic scope" value="Eukaryota"/>
</dbReference>
<feature type="compositionally biased region" description="Basic and acidic residues" evidence="1">
    <location>
        <begin position="14"/>
        <end position="43"/>
    </location>
</feature>
<evidence type="ECO:0000313" key="3">
    <source>
        <dbReference type="Proteomes" id="UP000007304"/>
    </source>
</evidence>
<gene>
    <name evidence="2" type="ORF">HMPREF1120_01615</name>
</gene>
<dbReference type="RefSeq" id="XP_009153883.1">
    <property type="nucleotide sequence ID" value="XM_009155635.1"/>
</dbReference>
<reference evidence="2" key="1">
    <citation type="submission" date="2011-07" db="EMBL/GenBank/DDBJ databases">
        <title>The Genome Sequence of Exophiala (Wangiella) dermatitidis NIH/UT8656.</title>
        <authorList>
            <consortium name="The Broad Institute Genome Sequencing Platform"/>
            <person name="Cuomo C."/>
            <person name="Wang Z."/>
            <person name="Hunicke-Smith S."/>
            <person name="Szanislo P.J."/>
            <person name="Earl A."/>
            <person name="Young S.K."/>
            <person name="Zeng Q."/>
            <person name="Gargeya S."/>
            <person name="Fitzgerald M."/>
            <person name="Haas B."/>
            <person name="Abouelleil A."/>
            <person name="Alvarado L."/>
            <person name="Arachchi H.M."/>
            <person name="Berlin A."/>
            <person name="Brown A."/>
            <person name="Chapman S.B."/>
            <person name="Chen Z."/>
            <person name="Dunbar C."/>
            <person name="Freedman E."/>
            <person name="Gearin G."/>
            <person name="Gellesch M."/>
            <person name="Goldberg J."/>
            <person name="Griggs A."/>
            <person name="Gujja S."/>
            <person name="Heiman D."/>
            <person name="Howarth C."/>
            <person name="Larson L."/>
            <person name="Lui A."/>
            <person name="MacDonald P.J.P."/>
            <person name="Montmayeur A."/>
            <person name="Murphy C."/>
            <person name="Neiman D."/>
            <person name="Pearson M."/>
            <person name="Priest M."/>
            <person name="Roberts A."/>
            <person name="Saif S."/>
            <person name="Shea T."/>
            <person name="Shenoy N."/>
            <person name="Sisk P."/>
            <person name="Stolte C."/>
            <person name="Sykes S."/>
            <person name="Wortman J."/>
            <person name="Nusbaum C."/>
            <person name="Birren B."/>
        </authorList>
    </citation>
    <scope>NUCLEOTIDE SEQUENCE</scope>
    <source>
        <strain evidence="2">NIH/UT8656</strain>
    </source>
</reference>
<name>H6BSX3_EXODN</name>
<dbReference type="OrthoDB" id="5372011at2759"/>
<evidence type="ECO:0000313" key="2">
    <source>
        <dbReference type="EMBL" id="EHY53422.1"/>
    </source>
</evidence>
<dbReference type="VEuPathDB" id="FungiDB:HMPREF1120_01615"/>
<dbReference type="EMBL" id="JH226131">
    <property type="protein sequence ID" value="EHY53422.1"/>
    <property type="molecule type" value="Genomic_DNA"/>
</dbReference>
<sequence>MFNITRVTGGPSKDATRVEPSREREDTPKKEPEEEDYSERQRRERAQAILNNYQLLMEYAVANGRVSQVDSRRTLY</sequence>